<dbReference type="InterPro" id="IPR009056">
    <property type="entry name" value="Cyt_c-like_dom"/>
</dbReference>
<keyword evidence="6" id="KW-1133">Transmembrane helix</keyword>
<dbReference type="PANTHER" id="PTHR35008:SF4">
    <property type="entry name" value="BLL4482 PROTEIN"/>
    <property type="match status" value="1"/>
</dbReference>
<dbReference type="RefSeq" id="WP_008945933.1">
    <property type="nucleotide sequence ID" value="NZ_AMRL01000031.1"/>
</dbReference>
<dbReference type="Pfam" id="PF13442">
    <property type="entry name" value="Cytochrome_CBB3"/>
    <property type="match status" value="1"/>
</dbReference>
<dbReference type="InterPro" id="IPR036909">
    <property type="entry name" value="Cyt_c-like_dom_sf"/>
</dbReference>
<keyword evidence="2 4" id="KW-0479">Metal-binding</keyword>
<feature type="region of interest" description="Disordered" evidence="5">
    <location>
        <begin position="1"/>
        <end position="31"/>
    </location>
</feature>
<evidence type="ECO:0000256" key="4">
    <source>
        <dbReference type="PROSITE-ProRule" id="PRU00433"/>
    </source>
</evidence>
<keyword evidence="9" id="KW-1185">Reference proteome</keyword>
<keyword evidence="6" id="KW-0812">Transmembrane</keyword>
<dbReference type="PROSITE" id="PS51007">
    <property type="entry name" value="CYTC"/>
    <property type="match status" value="1"/>
</dbReference>
<protein>
    <submittedName>
        <fullName evidence="8">Cytochrome c class I</fullName>
    </submittedName>
</protein>
<dbReference type="eggNOG" id="COG2010">
    <property type="taxonomic scope" value="Bacteria"/>
</dbReference>
<evidence type="ECO:0000256" key="3">
    <source>
        <dbReference type="ARBA" id="ARBA00023004"/>
    </source>
</evidence>
<dbReference type="InterPro" id="IPR051459">
    <property type="entry name" value="Cytochrome_c-type_DH"/>
</dbReference>
<dbReference type="Gene3D" id="1.10.760.10">
    <property type="entry name" value="Cytochrome c-like domain"/>
    <property type="match status" value="1"/>
</dbReference>
<evidence type="ECO:0000313" key="8">
    <source>
        <dbReference type="EMBL" id="EKE69170.1"/>
    </source>
</evidence>
<dbReference type="GO" id="GO:0020037">
    <property type="term" value="F:heme binding"/>
    <property type="evidence" value="ECO:0007669"/>
    <property type="project" value="InterPro"/>
</dbReference>
<name>K2JVI1_9PROT</name>
<dbReference type="EMBL" id="AMRL01000031">
    <property type="protein sequence ID" value="EKE69170.1"/>
    <property type="molecule type" value="Genomic_DNA"/>
</dbReference>
<keyword evidence="6" id="KW-0472">Membrane</keyword>
<evidence type="ECO:0000259" key="7">
    <source>
        <dbReference type="PROSITE" id="PS51007"/>
    </source>
</evidence>
<feature type="compositionally biased region" description="Basic and acidic residues" evidence="5">
    <location>
        <begin position="1"/>
        <end position="23"/>
    </location>
</feature>
<organism evidence="8 9">
    <name type="scientific">Oceanibaculum indicum P24</name>
    <dbReference type="NCBI Taxonomy" id="1207063"/>
    <lineage>
        <taxon>Bacteria</taxon>
        <taxon>Pseudomonadati</taxon>
        <taxon>Pseudomonadota</taxon>
        <taxon>Alphaproteobacteria</taxon>
        <taxon>Rhodospirillales</taxon>
        <taxon>Oceanibaculaceae</taxon>
        <taxon>Oceanibaculum</taxon>
    </lineage>
</organism>
<keyword evidence="1 4" id="KW-0349">Heme</keyword>
<evidence type="ECO:0000256" key="5">
    <source>
        <dbReference type="SAM" id="MobiDB-lite"/>
    </source>
</evidence>
<comment type="caution">
    <text evidence="8">The sequence shown here is derived from an EMBL/GenBank/DDBJ whole genome shotgun (WGS) entry which is preliminary data.</text>
</comment>
<dbReference type="SUPFAM" id="SSF46626">
    <property type="entry name" value="Cytochrome c"/>
    <property type="match status" value="1"/>
</dbReference>
<sequence>MAIDPYKRRQQRLDAKRGVKRVDEDAEEGMPGLPRISRSGKFLLTASIVAAIATIGAVFWDRESVKRADTADPDNAAQVQLGRAVYFGHCAYCHGDALEGKPGWQQTFPQGGRPPTPLDADGPSPLRSDKALFEIVKYGGQPYSPRGYRNDMPGYEHRLDDAEIWAVIAYVQKQWPDAVREERRDLNR</sequence>
<evidence type="ECO:0000313" key="9">
    <source>
        <dbReference type="Proteomes" id="UP000006746"/>
    </source>
</evidence>
<evidence type="ECO:0000256" key="1">
    <source>
        <dbReference type="ARBA" id="ARBA00022617"/>
    </source>
</evidence>
<feature type="transmembrane region" description="Helical" evidence="6">
    <location>
        <begin position="42"/>
        <end position="60"/>
    </location>
</feature>
<reference evidence="8 9" key="1">
    <citation type="journal article" date="2012" name="J. Bacteriol.">
        <title>Genome Sequence of Oceanibaculum indicum Type Strain P24.</title>
        <authorList>
            <person name="Lai Q."/>
            <person name="Shao Z."/>
        </authorList>
    </citation>
    <scope>NUCLEOTIDE SEQUENCE [LARGE SCALE GENOMIC DNA]</scope>
    <source>
        <strain evidence="8 9">P24</strain>
    </source>
</reference>
<gene>
    <name evidence="8" type="ORF">P24_16657</name>
</gene>
<keyword evidence="3 4" id="KW-0408">Iron</keyword>
<evidence type="ECO:0000256" key="6">
    <source>
        <dbReference type="SAM" id="Phobius"/>
    </source>
</evidence>
<accession>K2JVI1</accession>
<feature type="domain" description="Cytochrome c" evidence="7">
    <location>
        <begin position="77"/>
        <end position="175"/>
    </location>
</feature>
<dbReference type="PANTHER" id="PTHR35008">
    <property type="entry name" value="BLL4482 PROTEIN-RELATED"/>
    <property type="match status" value="1"/>
</dbReference>
<dbReference type="GO" id="GO:0009055">
    <property type="term" value="F:electron transfer activity"/>
    <property type="evidence" value="ECO:0007669"/>
    <property type="project" value="InterPro"/>
</dbReference>
<dbReference type="Proteomes" id="UP000006746">
    <property type="component" value="Unassembled WGS sequence"/>
</dbReference>
<dbReference type="STRING" id="1207063.P24_16657"/>
<evidence type="ECO:0000256" key="2">
    <source>
        <dbReference type="ARBA" id="ARBA00022723"/>
    </source>
</evidence>
<dbReference type="AlphaFoldDB" id="K2JVI1"/>
<dbReference type="GO" id="GO:0046872">
    <property type="term" value="F:metal ion binding"/>
    <property type="evidence" value="ECO:0007669"/>
    <property type="project" value="UniProtKB-KW"/>
</dbReference>
<proteinExistence type="predicted"/>